<gene>
    <name evidence="1" type="ORF">SAMN02745912_01969</name>
</gene>
<dbReference type="Proteomes" id="UP000184465">
    <property type="component" value="Unassembled WGS sequence"/>
</dbReference>
<name>A0A1M6P1W6_PARC5</name>
<evidence type="ECO:0000313" key="1">
    <source>
        <dbReference type="EMBL" id="SHK01965.1"/>
    </source>
</evidence>
<dbReference type="STRING" id="1121301.SAMN02745912_01969"/>
<organism evidence="1 2">
    <name type="scientific">Paramaledivibacter caminithermalis (strain DSM 15212 / CIP 107654 / DViRD3)</name>
    <name type="common">Clostridium caminithermale</name>
    <dbReference type="NCBI Taxonomy" id="1121301"/>
    <lineage>
        <taxon>Bacteria</taxon>
        <taxon>Bacillati</taxon>
        <taxon>Bacillota</taxon>
        <taxon>Clostridia</taxon>
        <taxon>Peptostreptococcales</taxon>
        <taxon>Caminicellaceae</taxon>
        <taxon>Paramaledivibacter</taxon>
    </lineage>
</organism>
<dbReference type="AlphaFoldDB" id="A0A1M6P1W6"/>
<proteinExistence type="predicted"/>
<dbReference type="EMBL" id="FRAG01000021">
    <property type="protein sequence ID" value="SHK01965.1"/>
    <property type="molecule type" value="Genomic_DNA"/>
</dbReference>
<evidence type="ECO:0000313" key="2">
    <source>
        <dbReference type="Proteomes" id="UP000184465"/>
    </source>
</evidence>
<sequence length="48" mass="5678">MRRNRKNTSVRDKGDKGTFRLAKGDKGTFRLAYDLYPICWTQRKVCII</sequence>
<keyword evidence="2" id="KW-1185">Reference proteome</keyword>
<accession>A0A1M6P1W6</accession>
<reference evidence="1 2" key="1">
    <citation type="submission" date="2016-11" db="EMBL/GenBank/DDBJ databases">
        <authorList>
            <person name="Jaros S."/>
            <person name="Januszkiewicz K."/>
            <person name="Wedrychowicz H."/>
        </authorList>
    </citation>
    <scope>NUCLEOTIDE SEQUENCE [LARGE SCALE GENOMIC DNA]</scope>
    <source>
        <strain evidence="1 2">DSM 15212</strain>
    </source>
</reference>
<protein>
    <submittedName>
        <fullName evidence="1">Uncharacterized protein</fullName>
    </submittedName>
</protein>